<name>B1TBZ5_9BURK</name>
<dbReference type="AlphaFoldDB" id="B1TBZ5"/>
<dbReference type="Proteomes" id="UP000004814">
    <property type="component" value="Unassembled WGS sequence"/>
</dbReference>
<comment type="caution">
    <text evidence="1">The sequence shown here is derived from an EMBL/GenBank/DDBJ whole genome shotgun (WGS) entry which is preliminary data.</text>
</comment>
<reference evidence="1 2" key="1">
    <citation type="submission" date="2008-03" db="EMBL/GenBank/DDBJ databases">
        <title>Sequencing of the draft genome and assembly of Burkholderia ambifaria MEX-5.</title>
        <authorList>
            <consortium name="US DOE Joint Genome Institute (JGI-PGF)"/>
            <person name="Copeland A."/>
            <person name="Lucas S."/>
            <person name="Lapidus A."/>
            <person name="Glavina del Rio T."/>
            <person name="Dalin E."/>
            <person name="Tice H."/>
            <person name="Bruce D."/>
            <person name="Goodwin L."/>
            <person name="Pitluck S."/>
            <person name="Larimer F."/>
            <person name="Land M.L."/>
            <person name="Hauser L."/>
            <person name="Tiedje J."/>
            <person name="Richardson P."/>
        </authorList>
    </citation>
    <scope>NUCLEOTIDE SEQUENCE [LARGE SCALE GENOMIC DNA]</scope>
    <source>
        <strain evidence="1 2">MEX-5</strain>
    </source>
</reference>
<sequence length="67" mass="7064">MDIDGLRPMKLRYGAIEGTPRLSKAIASTYARQSAANVIALHDCMHDAASFPTAITACSISGDQGLL</sequence>
<accession>B1TBZ5</accession>
<proteinExistence type="predicted"/>
<evidence type="ECO:0000313" key="2">
    <source>
        <dbReference type="Proteomes" id="UP000004814"/>
    </source>
</evidence>
<gene>
    <name evidence="1" type="ORF">BamMEX5DRAFT_5311</name>
</gene>
<protein>
    <submittedName>
        <fullName evidence="1">Uncharacterized protein</fullName>
    </submittedName>
</protein>
<organism evidence="1 2">
    <name type="scientific">Burkholderia ambifaria MEX-5</name>
    <dbReference type="NCBI Taxonomy" id="396597"/>
    <lineage>
        <taxon>Bacteria</taxon>
        <taxon>Pseudomonadati</taxon>
        <taxon>Pseudomonadota</taxon>
        <taxon>Betaproteobacteria</taxon>
        <taxon>Burkholderiales</taxon>
        <taxon>Burkholderiaceae</taxon>
        <taxon>Burkholderia</taxon>
        <taxon>Burkholderia cepacia complex</taxon>
    </lineage>
</organism>
<evidence type="ECO:0000313" key="1">
    <source>
        <dbReference type="EMBL" id="EDT38901.1"/>
    </source>
</evidence>
<dbReference type="EMBL" id="ABLK01000237">
    <property type="protein sequence ID" value="EDT38901.1"/>
    <property type="molecule type" value="Genomic_DNA"/>
</dbReference>